<name>A0A2P2N7N7_RHIMU</name>
<sequence length="19" mass="2187">MIKEFSSAGHSHIFLCEHN</sequence>
<accession>A0A2P2N7N7</accession>
<evidence type="ECO:0000313" key="1">
    <source>
        <dbReference type="EMBL" id="MBX38501.1"/>
    </source>
</evidence>
<reference evidence="1" key="1">
    <citation type="submission" date="2018-02" db="EMBL/GenBank/DDBJ databases">
        <title>Rhizophora mucronata_Transcriptome.</title>
        <authorList>
            <person name="Meera S.P."/>
            <person name="Sreeshan A."/>
            <person name="Augustine A."/>
        </authorList>
    </citation>
    <scope>NUCLEOTIDE SEQUENCE</scope>
    <source>
        <tissue evidence="1">Leaf</tissue>
    </source>
</reference>
<dbReference type="EMBL" id="GGEC01058017">
    <property type="protein sequence ID" value="MBX38501.1"/>
    <property type="molecule type" value="Transcribed_RNA"/>
</dbReference>
<proteinExistence type="predicted"/>
<protein>
    <submittedName>
        <fullName evidence="1">Uncharacterized protein</fullName>
    </submittedName>
</protein>
<organism evidence="1">
    <name type="scientific">Rhizophora mucronata</name>
    <name type="common">Asiatic mangrove</name>
    <dbReference type="NCBI Taxonomy" id="61149"/>
    <lineage>
        <taxon>Eukaryota</taxon>
        <taxon>Viridiplantae</taxon>
        <taxon>Streptophyta</taxon>
        <taxon>Embryophyta</taxon>
        <taxon>Tracheophyta</taxon>
        <taxon>Spermatophyta</taxon>
        <taxon>Magnoliopsida</taxon>
        <taxon>eudicotyledons</taxon>
        <taxon>Gunneridae</taxon>
        <taxon>Pentapetalae</taxon>
        <taxon>rosids</taxon>
        <taxon>fabids</taxon>
        <taxon>Malpighiales</taxon>
        <taxon>Rhizophoraceae</taxon>
        <taxon>Rhizophora</taxon>
    </lineage>
</organism>
<dbReference type="AlphaFoldDB" id="A0A2P2N7N7"/>